<dbReference type="EMBL" id="CAJOBJ010000747">
    <property type="protein sequence ID" value="CAF3841673.1"/>
    <property type="molecule type" value="Genomic_DNA"/>
</dbReference>
<dbReference type="EMBL" id="CAJOBF010001745">
    <property type="protein sequence ID" value="CAF3980000.1"/>
    <property type="molecule type" value="Genomic_DNA"/>
</dbReference>
<dbReference type="GO" id="GO:0012505">
    <property type="term" value="C:endomembrane system"/>
    <property type="evidence" value="ECO:0007669"/>
    <property type="project" value="TreeGrafter"/>
</dbReference>
<evidence type="ECO:0000256" key="1">
    <source>
        <dbReference type="ARBA" id="ARBA00009063"/>
    </source>
</evidence>
<keyword evidence="3" id="KW-0812">Transmembrane</keyword>
<dbReference type="InterPro" id="IPR006011">
    <property type="entry name" value="Syntaxin_N"/>
</dbReference>
<keyword evidence="2" id="KW-0175">Coiled coil</keyword>
<comment type="similarity">
    <text evidence="1">Belongs to the syntaxin family.</text>
</comment>
<dbReference type="InterPro" id="IPR000727">
    <property type="entry name" value="T_SNARE_dom"/>
</dbReference>
<evidence type="ECO:0000313" key="7">
    <source>
        <dbReference type="Proteomes" id="UP000663842"/>
    </source>
</evidence>
<dbReference type="Proteomes" id="UP000681720">
    <property type="component" value="Unassembled WGS sequence"/>
</dbReference>
<dbReference type="GO" id="GO:0048278">
    <property type="term" value="P:vesicle docking"/>
    <property type="evidence" value="ECO:0007669"/>
    <property type="project" value="TreeGrafter"/>
</dbReference>
<dbReference type="InterPro" id="IPR045242">
    <property type="entry name" value="Syntaxin"/>
</dbReference>
<gene>
    <name evidence="5" type="ORF">GIL414_LOCUS3425</name>
    <name evidence="6" type="ORF">UXM345_LOCUS14987</name>
</gene>
<evidence type="ECO:0000313" key="5">
    <source>
        <dbReference type="EMBL" id="CAF3841673.1"/>
    </source>
</evidence>
<dbReference type="GO" id="GO:0031201">
    <property type="term" value="C:SNARE complex"/>
    <property type="evidence" value="ECO:0007669"/>
    <property type="project" value="TreeGrafter"/>
</dbReference>
<evidence type="ECO:0000259" key="4">
    <source>
        <dbReference type="PROSITE" id="PS50192"/>
    </source>
</evidence>
<sequence>MDIASIVKQTAISLEVPHGVNALCVESPIFEEFREKLKELFIGVHKPHLIAMSSYQTAPYTHFHELVDTWTRHSQAIESQVKNLTERARALGTPSDTPEFRSRLDDDEQRLHTIANKTKTILKELVDEMNKIKKELSRNDLDMIAKVKAAMTNALKNYEEIITSVTKRRQQFANSNNNTLIDFGDSNGNEDDIHQRLQLQQQMKTNNSLLIKQNEEQFFIEDQIEIVQGDVIQINHIMRDIGTIASEQSSIIAGIERNVTGATDHIIAGNQQLLGASRHQKKYRKKICWLLLVFLIIAIIVAIVIVVKLKT</sequence>
<reference evidence="6" key="1">
    <citation type="submission" date="2021-02" db="EMBL/GenBank/DDBJ databases">
        <authorList>
            <person name="Nowell W R."/>
        </authorList>
    </citation>
    <scope>NUCLEOTIDE SEQUENCE</scope>
</reference>
<dbReference type="GO" id="GO:0000149">
    <property type="term" value="F:SNARE binding"/>
    <property type="evidence" value="ECO:0007669"/>
    <property type="project" value="TreeGrafter"/>
</dbReference>
<dbReference type="AlphaFoldDB" id="A0A819MI83"/>
<dbReference type="GO" id="GO:0006906">
    <property type="term" value="P:vesicle fusion"/>
    <property type="evidence" value="ECO:0007669"/>
    <property type="project" value="TreeGrafter"/>
</dbReference>
<keyword evidence="3" id="KW-1133">Transmembrane helix</keyword>
<name>A0A819MI83_9BILA</name>
<evidence type="ECO:0000256" key="3">
    <source>
        <dbReference type="SAM" id="Phobius"/>
    </source>
</evidence>
<dbReference type="Gene3D" id="1.20.5.110">
    <property type="match status" value="1"/>
</dbReference>
<dbReference type="SUPFAM" id="SSF47661">
    <property type="entry name" value="t-snare proteins"/>
    <property type="match status" value="1"/>
</dbReference>
<evidence type="ECO:0000313" key="6">
    <source>
        <dbReference type="EMBL" id="CAF3980000.1"/>
    </source>
</evidence>
<comment type="caution">
    <text evidence="6">The sequence shown here is derived from an EMBL/GenBank/DDBJ whole genome shotgun (WGS) entry which is preliminary data.</text>
</comment>
<dbReference type="Pfam" id="PF14523">
    <property type="entry name" value="Syntaxin_2"/>
    <property type="match status" value="1"/>
</dbReference>
<feature type="transmembrane region" description="Helical" evidence="3">
    <location>
        <begin position="287"/>
        <end position="307"/>
    </location>
</feature>
<dbReference type="GO" id="GO:0006886">
    <property type="term" value="P:intracellular protein transport"/>
    <property type="evidence" value="ECO:0007669"/>
    <property type="project" value="TreeGrafter"/>
</dbReference>
<dbReference type="Gene3D" id="1.20.58.70">
    <property type="match status" value="1"/>
</dbReference>
<dbReference type="PROSITE" id="PS50192">
    <property type="entry name" value="T_SNARE"/>
    <property type="match status" value="1"/>
</dbReference>
<accession>A0A819MI83</accession>
<protein>
    <recommendedName>
        <fullName evidence="4">t-SNARE coiled-coil homology domain-containing protein</fullName>
    </recommendedName>
</protein>
<dbReference type="InterPro" id="IPR010989">
    <property type="entry name" value="SNARE"/>
</dbReference>
<dbReference type="PANTHER" id="PTHR19957">
    <property type="entry name" value="SYNTAXIN"/>
    <property type="match status" value="1"/>
</dbReference>
<keyword evidence="3" id="KW-0472">Membrane</keyword>
<feature type="domain" description="T-SNARE coiled-coil homology" evidence="4">
    <location>
        <begin position="222"/>
        <end position="276"/>
    </location>
</feature>
<feature type="coiled-coil region" evidence="2">
    <location>
        <begin position="115"/>
        <end position="142"/>
    </location>
</feature>
<dbReference type="Proteomes" id="UP000663842">
    <property type="component" value="Unassembled WGS sequence"/>
</dbReference>
<dbReference type="Pfam" id="PF05739">
    <property type="entry name" value="SNARE"/>
    <property type="match status" value="1"/>
</dbReference>
<proteinExistence type="inferred from homology"/>
<evidence type="ECO:0000256" key="2">
    <source>
        <dbReference type="SAM" id="Coils"/>
    </source>
</evidence>
<dbReference type="GO" id="GO:0005484">
    <property type="term" value="F:SNAP receptor activity"/>
    <property type="evidence" value="ECO:0007669"/>
    <property type="project" value="TreeGrafter"/>
</dbReference>
<organism evidence="6 7">
    <name type="scientific">Rotaria magnacalcarata</name>
    <dbReference type="NCBI Taxonomy" id="392030"/>
    <lineage>
        <taxon>Eukaryota</taxon>
        <taxon>Metazoa</taxon>
        <taxon>Spiralia</taxon>
        <taxon>Gnathifera</taxon>
        <taxon>Rotifera</taxon>
        <taxon>Eurotatoria</taxon>
        <taxon>Bdelloidea</taxon>
        <taxon>Philodinida</taxon>
        <taxon>Philodinidae</taxon>
        <taxon>Rotaria</taxon>
    </lineage>
</organism>